<dbReference type="PANTHER" id="PTHR31215">
    <property type="entry name" value="OS05G0510400 PROTEIN-RELATED"/>
    <property type="match status" value="1"/>
</dbReference>
<dbReference type="Pfam" id="PF12937">
    <property type="entry name" value="F-box-like"/>
    <property type="match status" value="1"/>
</dbReference>
<protein>
    <recommendedName>
        <fullName evidence="1">F-box domain-containing protein</fullName>
    </recommendedName>
</protein>
<dbReference type="SUPFAM" id="SSF52047">
    <property type="entry name" value="RNI-like"/>
    <property type="match status" value="1"/>
</dbReference>
<comment type="caution">
    <text evidence="2">The sequence shown here is derived from an EMBL/GenBank/DDBJ whole genome shotgun (WGS) entry which is preliminary data.</text>
</comment>
<keyword evidence="3" id="KW-1185">Reference proteome</keyword>
<dbReference type="AlphaFoldDB" id="A0AAW1JP86"/>
<evidence type="ECO:0000313" key="2">
    <source>
        <dbReference type="EMBL" id="KAK9705415.1"/>
    </source>
</evidence>
<name>A0AAW1JP86_SAPOF</name>
<accession>A0AAW1JP86</accession>
<feature type="domain" description="F-box" evidence="1">
    <location>
        <begin position="4"/>
        <end position="45"/>
    </location>
</feature>
<gene>
    <name evidence="2" type="ORF">RND81_07G055200</name>
</gene>
<dbReference type="InterPro" id="IPR044809">
    <property type="entry name" value="AUF1-like"/>
</dbReference>
<dbReference type="InterPro" id="IPR032675">
    <property type="entry name" value="LRR_dom_sf"/>
</dbReference>
<organism evidence="2 3">
    <name type="scientific">Saponaria officinalis</name>
    <name type="common">Common soapwort</name>
    <name type="synonym">Lychnis saponaria</name>
    <dbReference type="NCBI Taxonomy" id="3572"/>
    <lineage>
        <taxon>Eukaryota</taxon>
        <taxon>Viridiplantae</taxon>
        <taxon>Streptophyta</taxon>
        <taxon>Embryophyta</taxon>
        <taxon>Tracheophyta</taxon>
        <taxon>Spermatophyta</taxon>
        <taxon>Magnoliopsida</taxon>
        <taxon>eudicotyledons</taxon>
        <taxon>Gunneridae</taxon>
        <taxon>Pentapetalae</taxon>
        <taxon>Caryophyllales</taxon>
        <taxon>Caryophyllaceae</taxon>
        <taxon>Caryophylleae</taxon>
        <taxon>Saponaria</taxon>
    </lineage>
</organism>
<dbReference type="EMBL" id="JBDFQZ010000007">
    <property type="protein sequence ID" value="KAK9705416.1"/>
    <property type="molecule type" value="Genomic_DNA"/>
</dbReference>
<dbReference type="InterPro" id="IPR036047">
    <property type="entry name" value="F-box-like_dom_sf"/>
</dbReference>
<evidence type="ECO:0000259" key="1">
    <source>
        <dbReference type="SMART" id="SM00256"/>
    </source>
</evidence>
<reference evidence="2 3" key="1">
    <citation type="submission" date="2024-03" db="EMBL/GenBank/DDBJ databases">
        <title>WGS assembly of Saponaria officinalis var. Norfolk2.</title>
        <authorList>
            <person name="Jenkins J."/>
            <person name="Shu S."/>
            <person name="Grimwood J."/>
            <person name="Barry K."/>
            <person name="Goodstein D."/>
            <person name="Schmutz J."/>
            <person name="Leebens-Mack J."/>
            <person name="Osbourn A."/>
        </authorList>
    </citation>
    <scope>NUCLEOTIDE SEQUENCE [LARGE SCALE GENOMIC DNA]</scope>
    <source>
        <strain evidence="3">cv. Norfolk2</strain>
        <strain evidence="2">JIC</strain>
        <tissue evidence="2">Leaf</tissue>
    </source>
</reference>
<dbReference type="Proteomes" id="UP001443914">
    <property type="component" value="Unassembled WGS sequence"/>
</dbReference>
<dbReference type="Gene3D" id="3.80.10.10">
    <property type="entry name" value="Ribonuclease Inhibitor"/>
    <property type="match status" value="1"/>
</dbReference>
<proteinExistence type="predicted"/>
<sequence length="441" mass="50243">MDNLPPTLITEILSRLTDSSDLTRCRLTCKTLNSASYDVTSFRFFCSYDRYTKSQAYPTKTRFKSAATRLITQLSQLDSVSLGVDNSLTGLDSEDGEDDLHLTDVGFVSDWLMSVKERLKMVSFIDFWVQASWRRSHLLSLISRHCHRLNVLEVKNAWLSVEGLTTMSSLTSLTLEYVRLDDENLSKLNDCFPCLETLNLIGIGVLSDPKIYLRHLKSCWWTISNAPLSLTIFAPKLVNLKLDCVRPRSLVLETPSLSDFHLILETTGSFSTSDLPHLQKLQLKSNFLRDLIHAFPCSKAVKQLRLDSIKRFRPVEREKPNLELLFDVFPNISSLSLGPEAYSDIEGSFSVGLQERKGMKGLKDFTAHLVIIDIEVTLSFISSILSKCDNLSTISLLVDHKLDPTHASYLMSKCEAFCSRAQWKWGFWKEDRKDVWMFDVV</sequence>
<dbReference type="SMART" id="SM00256">
    <property type="entry name" value="FBOX"/>
    <property type="match status" value="1"/>
</dbReference>
<dbReference type="SUPFAM" id="SSF81383">
    <property type="entry name" value="F-box domain"/>
    <property type="match status" value="1"/>
</dbReference>
<evidence type="ECO:0000313" key="3">
    <source>
        <dbReference type="Proteomes" id="UP001443914"/>
    </source>
</evidence>
<dbReference type="InterPro" id="IPR001810">
    <property type="entry name" value="F-box_dom"/>
</dbReference>
<dbReference type="EMBL" id="JBDFQZ010000007">
    <property type="protein sequence ID" value="KAK9705415.1"/>
    <property type="molecule type" value="Genomic_DNA"/>
</dbReference>